<dbReference type="PANTHER" id="PTHR12128:SF28">
    <property type="entry name" value="2-DEHYDRO-3-DEOXY-D-GLUCONATE ALDOLASE YAGE-RELATED"/>
    <property type="match status" value="1"/>
</dbReference>
<sequence length="305" mass="33759">MTNPNWEGIIPPVVTLLKQDGSLDVPGMQAHIDELIAAGVNGLFFMGTGGEFGYMSLRLRKQTAFEAVAAVKGRVPVLIGTGTASYEETRELSRHAEDIGADGIVVIPPYFWQVNDANLILYYKQLANDTNLPMLLYNFPGAVGYDLNPNLVTKLALEVPSILGIKETVDEAGHIREMILKTKEVRSDFKVFSGYDDHLLNTLMLGGDGAISMGVNIAPHLQIGIYKAFLEQDFESMMNLHRKLAYLPLLYKWDAPPINVVKEAMRMVGKNVEPYVFSPGNLVDTERCQPLREILQKAGLSNFDS</sequence>
<dbReference type="RefSeq" id="WP_200087559.1">
    <property type="nucleotide sequence ID" value="NZ_CP054706.1"/>
</dbReference>
<proteinExistence type="inferred from homology"/>
<dbReference type="CDD" id="cd00408">
    <property type="entry name" value="DHDPS-like"/>
    <property type="match status" value="1"/>
</dbReference>
<feature type="binding site" evidence="5">
    <location>
        <position position="211"/>
    </location>
    <ligand>
        <name>pyruvate</name>
        <dbReference type="ChEBI" id="CHEBI:15361"/>
    </ligand>
</feature>
<evidence type="ECO:0000256" key="3">
    <source>
        <dbReference type="PIRNR" id="PIRNR001365"/>
    </source>
</evidence>
<dbReference type="EMBL" id="CP054706">
    <property type="protein sequence ID" value="QQK78835.1"/>
    <property type="molecule type" value="Genomic_DNA"/>
</dbReference>
<dbReference type="InterPro" id="IPR013785">
    <property type="entry name" value="Aldolase_TIM"/>
</dbReference>
<name>A0A7T6Z8L5_9BACI</name>
<dbReference type="PRINTS" id="PR00146">
    <property type="entry name" value="DHPICSNTHASE"/>
</dbReference>
<evidence type="ECO:0000313" key="7">
    <source>
        <dbReference type="Proteomes" id="UP000595349"/>
    </source>
</evidence>
<evidence type="ECO:0000256" key="4">
    <source>
        <dbReference type="PIRSR" id="PIRSR001365-1"/>
    </source>
</evidence>
<accession>A0A7T6Z8L5</accession>
<dbReference type="KEGG" id="scib:HUG20_02235"/>
<feature type="active site" description="Proton donor/acceptor" evidence="4">
    <location>
        <position position="137"/>
    </location>
</feature>
<protein>
    <submittedName>
        <fullName evidence="6">Dihydrodipicolinate synthase family protein</fullName>
    </submittedName>
</protein>
<keyword evidence="7" id="KW-1185">Reference proteome</keyword>
<evidence type="ECO:0000256" key="1">
    <source>
        <dbReference type="ARBA" id="ARBA00023239"/>
    </source>
</evidence>
<dbReference type="GO" id="GO:0005829">
    <property type="term" value="C:cytosol"/>
    <property type="evidence" value="ECO:0007669"/>
    <property type="project" value="TreeGrafter"/>
</dbReference>
<dbReference type="PROSITE" id="PS00666">
    <property type="entry name" value="DHDPS_2"/>
    <property type="match status" value="1"/>
</dbReference>
<dbReference type="Gene3D" id="3.20.20.70">
    <property type="entry name" value="Aldolase class I"/>
    <property type="match status" value="1"/>
</dbReference>
<comment type="similarity">
    <text evidence="3">Belongs to the DapA family.</text>
</comment>
<dbReference type="GO" id="GO:0016829">
    <property type="term" value="F:lyase activity"/>
    <property type="evidence" value="ECO:0007669"/>
    <property type="project" value="UniProtKB-KW"/>
</dbReference>
<dbReference type="Proteomes" id="UP000595349">
    <property type="component" value="Chromosome"/>
</dbReference>
<dbReference type="SMART" id="SM01130">
    <property type="entry name" value="DHDPS"/>
    <property type="match status" value="1"/>
</dbReference>
<dbReference type="PANTHER" id="PTHR12128">
    <property type="entry name" value="DIHYDRODIPICOLINATE SYNTHASE"/>
    <property type="match status" value="1"/>
</dbReference>
<evidence type="ECO:0000313" key="6">
    <source>
        <dbReference type="EMBL" id="QQK78835.1"/>
    </source>
</evidence>
<keyword evidence="1 3" id="KW-0456">Lyase</keyword>
<organism evidence="6 7">
    <name type="scientific">Salicibibacter cibi</name>
    <dbReference type="NCBI Taxonomy" id="2743001"/>
    <lineage>
        <taxon>Bacteria</taxon>
        <taxon>Bacillati</taxon>
        <taxon>Bacillota</taxon>
        <taxon>Bacilli</taxon>
        <taxon>Bacillales</taxon>
        <taxon>Bacillaceae</taxon>
        <taxon>Salicibibacter</taxon>
    </lineage>
</organism>
<keyword evidence="2" id="KW-0704">Schiff base</keyword>
<evidence type="ECO:0000256" key="2">
    <source>
        <dbReference type="ARBA" id="ARBA00023270"/>
    </source>
</evidence>
<dbReference type="Pfam" id="PF00701">
    <property type="entry name" value="DHDPS"/>
    <property type="match status" value="1"/>
</dbReference>
<gene>
    <name evidence="6" type="ORF">HUG20_02235</name>
</gene>
<dbReference type="SUPFAM" id="SSF51569">
    <property type="entry name" value="Aldolase"/>
    <property type="match status" value="1"/>
</dbReference>
<dbReference type="AlphaFoldDB" id="A0A7T6Z8L5"/>
<dbReference type="InterPro" id="IPR020625">
    <property type="entry name" value="Schiff_base-form_aldolases_AS"/>
</dbReference>
<dbReference type="InterPro" id="IPR002220">
    <property type="entry name" value="DapA-like"/>
</dbReference>
<dbReference type="PIRSF" id="PIRSF001365">
    <property type="entry name" value="DHDPS"/>
    <property type="match status" value="1"/>
</dbReference>
<feature type="active site" description="Schiff-base intermediate with substrate" evidence="4">
    <location>
        <position position="166"/>
    </location>
</feature>
<reference evidence="6 7" key="1">
    <citation type="submission" date="2020-06" db="EMBL/GenBank/DDBJ databases">
        <title>Genomic analysis of Salicibibacter sp. NKC21-4.</title>
        <authorList>
            <person name="Oh Y.J."/>
        </authorList>
    </citation>
    <scope>NUCLEOTIDE SEQUENCE [LARGE SCALE GENOMIC DNA]</scope>
    <source>
        <strain evidence="6 7">NKC21-4</strain>
    </source>
</reference>
<evidence type="ECO:0000256" key="5">
    <source>
        <dbReference type="PIRSR" id="PIRSR001365-2"/>
    </source>
</evidence>